<dbReference type="PANTHER" id="PTHR48207">
    <property type="entry name" value="SUCCINATE--HYDROXYMETHYLGLUTARATE COA-TRANSFERASE"/>
    <property type="match status" value="1"/>
</dbReference>
<reference evidence="2" key="3">
    <citation type="journal article" date="2019" name="BMC Res. Notes">
        <title>Complete genome sequence of the Sulfodiicoccus acidiphilus strain HS-1T, the first crenarchaeon that lacks polB3, isolated from an acidic hot spring in Ohwaku-dani, Hakone, Japan.</title>
        <authorList>
            <person name="Sakai H.D."/>
            <person name="Kurosawa N."/>
        </authorList>
    </citation>
    <scope>NUCLEOTIDE SEQUENCE</scope>
    <source>
        <strain evidence="2">HS-1</strain>
    </source>
</reference>
<dbReference type="PANTHER" id="PTHR48207:SF3">
    <property type="entry name" value="SUCCINATE--HYDROXYMETHYLGLUTARATE COA-TRANSFERASE"/>
    <property type="match status" value="1"/>
</dbReference>
<dbReference type="Gene3D" id="3.40.50.10540">
    <property type="entry name" value="Crotonobetainyl-coa:carnitine coa-transferase, domain 1"/>
    <property type="match status" value="2"/>
</dbReference>
<protein>
    <submittedName>
        <fullName evidence="2">Formyl-CoA transferase</fullName>
    </submittedName>
</protein>
<reference evidence="3" key="1">
    <citation type="journal article" date="2014" name="Int. J. Syst. Evol. Microbiol.">
        <title>Complete genome sequence of Corynebacterium casei LMG S-19264T (=DSM 44701T), isolated from a smear-ripened cheese.</title>
        <authorList>
            <consortium name="US DOE Joint Genome Institute (JGI-PGF)"/>
            <person name="Walter F."/>
            <person name="Albersmeier A."/>
            <person name="Kalinowski J."/>
            <person name="Ruckert C."/>
        </authorList>
    </citation>
    <scope>NUCLEOTIDE SEQUENCE</scope>
    <source>
        <strain evidence="3">JCM 31740</strain>
    </source>
</reference>
<organism evidence="2 4">
    <name type="scientific">Sulfodiicoccus acidiphilus</name>
    <dbReference type="NCBI Taxonomy" id="1670455"/>
    <lineage>
        <taxon>Archaea</taxon>
        <taxon>Thermoproteota</taxon>
        <taxon>Thermoprotei</taxon>
        <taxon>Sulfolobales</taxon>
        <taxon>Sulfolobaceae</taxon>
        <taxon>Sulfodiicoccus</taxon>
    </lineage>
</organism>
<reference evidence="3" key="4">
    <citation type="submission" date="2020-09" db="EMBL/GenBank/DDBJ databases">
        <authorList>
            <person name="Sun Q."/>
            <person name="Ohkuma M."/>
        </authorList>
    </citation>
    <scope>NUCLEOTIDE SEQUENCE</scope>
    <source>
        <strain evidence="3">JCM 31740</strain>
    </source>
</reference>
<dbReference type="GO" id="GO:0008410">
    <property type="term" value="F:CoA-transferase activity"/>
    <property type="evidence" value="ECO:0007669"/>
    <property type="project" value="TreeGrafter"/>
</dbReference>
<dbReference type="SUPFAM" id="SSF89796">
    <property type="entry name" value="CoA-transferase family III (CaiB/BaiF)"/>
    <property type="match status" value="1"/>
</dbReference>
<dbReference type="KEGG" id="sacd:HS1genome_2001"/>
<dbReference type="Proteomes" id="UP000616143">
    <property type="component" value="Unassembled WGS sequence"/>
</dbReference>
<dbReference type="InterPro" id="IPR050483">
    <property type="entry name" value="CoA-transferase_III_domain"/>
</dbReference>
<keyword evidence="4" id="KW-1185">Reference proteome</keyword>
<gene>
    <name evidence="3" type="ORF">GCM10007116_21710</name>
    <name evidence="2" type="ORF">HS1genome_2001</name>
</gene>
<dbReference type="InterPro" id="IPR044855">
    <property type="entry name" value="CoA-Trfase_III_dom3_sf"/>
</dbReference>
<accession>A0A348B610</accession>
<dbReference type="EMBL" id="AP018553">
    <property type="protein sequence ID" value="BBD73612.1"/>
    <property type="molecule type" value="Genomic_DNA"/>
</dbReference>
<dbReference type="AlphaFoldDB" id="A0A348B610"/>
<evidence type="ECO:0000256" key="1">
    <source>
        <dbReference type="ARBA" id="ARBA00022679"/>
    </source>
</evidence>
<dbReference type="RefSeq" id="WP_229768287.1">
    <property type="nucleotide sequence ID" value="NZ_BMQS01000030.1"/>
</dbReference>
<evidence type="ECO:0000313" key="2">
    <source>
        <dbReference type="EMBL" id="BBD73612.1"/>
    </source>
</evidence>
<name>A0A348B610_9CREN</name>
<sequence length="419" mass="46468">MRPLDGIRVVEMGVFWNGPYTSRLLAELGAEVIKVEPPWGDPQRYVPPIIDGISLHFMSYNANKKFITLNVKKERGKELLLKLVEKADVFIENYSPGTVEKLGIGYEEQSKVNPKIIYVSTTGYGRTGPYSALPGFDPTVEAMSGFMDTNGFPDKPTRVGMGILDIMTPAYAAVAILAALRLREFTGKGTRIDMSMFDVAVLASQQSMIYFLGGFPHRVGPTGMFFYPEYLYKTKDGMVYVIIHNDEAWRRLCEHFGRPDMARDPRFSTNQARLAAWRKLVETIGDPDKLLELKFSDDGDPLLKAGIELHRTVSSWFLSIGSEEVMRIVNSVGGAAGVMRSLKEQLTDPHVLARRMWLDLNTPSGAAVKIPGSAFKIEASEGAVVSPGLPLGYNNAEVYRSVLGLSTMEIEKLKEDGII</sequence>
<dbReference type="Pfam" id="PF02515">
    <property type="entry name" value="CoA_transf_3"/>
    <property type="match status" value="1"/>
</dbReference>
<dbReference type="InterPro" id="IPR003673">
    <property type="entry name" value="CoA-Trfase_fam_III"/>
</dbReference>
<proteinExistence type="predicted"/>
<keyword evidence="1 2" id="KW-0808">Transferase</keyword>
<dbReference type="Gene3D" id="3.30.1540.10">
    <property type="entry name" value="formyl-coa transferase, domain 3"/>
    <property type="match status" value="1"/>
</dbReference>
<dbReference type="InterPro" id="IPR023606">
    <property type="entry name" value="CoA-Trfase_III_dom_1_sf"/>
</dbReference>
<evidence type="ECO:0000313" key="3">
    <source>
        <dbReference type="EMBL" id="GGU04748.1"/>
    </source>
</evidence>
<evidence type="ECO:0000313" key="4">
    <source>
        <dbReference type="Proteomes" id="UP000276741"/>
    </source>
</evidence>
<dbReference type="Proteomes" id="UP000276741">
    <property type="component" value="Chromosome"/>
</dbReference>
<reference evidence="4" key="2">
    <citation type="submission" date="2018-04" db="EMBL/GenBank/DDBJ databases">
        <title>Complete genome sequence of Sulfodiicoccus acidiphilus strain HS-1.</title>
        <authorList>
            <person name="Sakai H.D."/>
            <person name="Kurosawa N."/>
        </authorList>
    </citation>
    <scope>NUCLEOTIDE SEQUENCE [LARGE SCALE GENOMIC DNA]</scope>
    <source>
        <strain evidence="4">HS-1</strain>
    </source>
</reference>
<dbReference type="EMBL" id="BMQS01000030">
    <property type="protein sequence ID" value="GGU04748.1"/>
    <property type="molecule type" value="Genomic_DNA"/>
</dbReference>